<accession>A0AAJ8WL60</accession>
<feature type="region of interest" description="Disordered" evidence="1">
    <location>
        <begin position="1"/>
        <end position="47"/>
    </location>
</feature>
<evidence type="ECO:0000256" key="1">
    <source>
        <dbReference type="SAM" id="MobiDB-lite"/>
    </source>
</evidence>
<dbReference type="AlphaFoldDB" id="A0AAJ8WL60"/>
<proteinExistence type="predicted"/>
<sequence>MNGSGPGGVKSISPGSTFAPGSGFIGSPDVIPPGHTEHATPVGAPLSTPAEPWTIGPPFAVISFWRAAGFPLTFHSFHYF</sequence>
<protein>
    <submittedName>
        <fullName evidence="2">Uncharacterized protein</fullName>
    </submittedName>
</protein>
<evidence type="ECO:0000313" key="2">
    <source>
        <dbReference type="EMBL" id="EFZ06760.1"/>
    </source>
</evidence>
<name>A0AAJ8WL60_SALET</name>
<evidence type="ECO:0000313" key="3">
    <source>
        <dbReference type="Proteomes" id="UP000003971"/>
    </source>
</evidence>
<dbReference type="Proteomes" id="UP000003971">
    <property type="component" value="Chromosome"/>
</dbReference>
<reference evidence="2 3" key="1">
    <citation type="journal article" date="2011" name="J. Bacteriol.">
        <title>Genome sequences of Salmonella enterica serovar typhimurium, Choleraesuis, Dublin, and Gallinarum strains of well- defined virulence in food-producing animals.</title>
        <authorList>
            <person name="Richardson E.J."/>
            <person name="Limaye B."/>
            <person name="Inamdar H."/>
            <person name="Datta A."/>
            <person name="Manjari K.S."/>
            <person name="Pullinger G.D."/>
            <person name="Thomson N.R."/>
            <person name="Joshi R.R."/>
            <person name="Watson M."/>
            <person name="Stevens M.P."/>
        </authorList>
    </citation>
    <scope>NUCLEOTIDE SEQUENCE [LARGE SCALE GENOMIC DNA]</scope>
    <source>
        <strain evidence="2">A50</strain>
    </source>
</reference>
<gene>
    <name evidence="2" type="ORF">SCA50_2290</name>
</gene>
<dbReference type="EMBL" id="CM001062">
    <property type="protein sequence ID" value="EFZ06760.1"/>
    <property type="molecule type" value="Genomic_DNA"/>
</dbReference>
<organism evidence="2 3">
    <name type="scientific">Salmonella enterica subsp. enterica serovar Choleraesuis str. SCSA50</name>
    <dbReference type="NCBI Taxonomy" id="904139"/>
    <lineage>
        <taxon>Bacteria</taxon>
        <taxon>Pseudomonadati</taxon>
        <taxon>Pseudomonadota</taxon>
        <taxon>Gammaproteobacteria</taxon>
        <taxon>Enterobacterales</taxon>
        <taxon>Enterobacteriaceae</taxon>
        <taxon>Salmonella</taxon>
    </lineage>
</organism>